<keyword evidence="2" id="KW-1185">Reference proteome</keyword>
<evidence type="ECO:0000313" key="1">
    <source>
        <dbReference type="EMBL" id="QNT63966.1"/>
    </source>
</evidence>
<dbReference type="EMBL" id="CP043431">
    <property type="protein sequence ID" value="QNT63966.1"/>
    <property type="molecule type" value="Genomic_DNA"/>
</dbReference>
<accession>A0A7H1MKI0</accession>
<protein>
    <submittedName>
        <fullName evidence="1">YggT family protein</fullName>
    </submittedName>
</protein>
<proteinExistence type="predicted"/>
<dbReference type="GO" id="GO:0016020">
    <property type="term" value="C:membrane"/>
    <property type="evidence" value="ECO:0007669"/>
    <property type="project" value="InterPro"/>
</dbReference>
<dbReference type="Pfam" id="PF02325">
    <property type="entry name" value="CCB3_YggT"/>
    <property type="match status" value="1"/>
</dbReference>
<organism evidence="1 2">
    <name type="scientific">Weissella koreensis</name>
    <dbReference type="NCBI Taxonomy" id="165096"/>
    <lineage>
        <taxon>Bacteria</taxon>
        <taxon>Bacillati</taxon>
        <taxon>Bacillota</taxon>
        <taxon>Bacilli</taxon>
        <taxon>Lactobacillales</taxon>
        <taxon>Lactobacillaceae</taxon>
        <taxon>Weissella</taxon>
    </lineage>
</organism>
<dbReference type="InterPro" id="IPR003425">
    <property type="entry name" value="CCB3/YggT"/>
</dbReference>
<name>A0A7H1MKI0_9LACO</name>
<sequence>MNLIFALLHFAISGLELLIVITALMSWFPGALQSKFGQWATWMSDLIVEPVRKLLPRTGMLDFSPLIAILILEAAEFGLRMLSQMFY</sequence>
<dbReference type="AlphaFoldDB" id="A0A7H1MKI0"/>
<dbReference type="RefSeq" id="WP_006845629.1">
    <property type="nucleotide sequence ID" value="NZ_CP026847.1"/>
</dbReference>
<evidence type="ECO:0000313" key="2">
    <source>
        <dbReference type="Proteomes" id="UP000516446"/>
    </source>
</evidence>
<gene>
    <name evidence="1" type="ORF">FY536_01170</name>
</gene>
<reference evidence="1 2" key="1">
    <citation type="submission" date="2019-08" db="EMBL/GenBank/DDBJ databases">
        <authorList>
            <person name="Chang H.C."/>
            <person name="Mun S.Y."/>
        </authorList>
    </citation>
    <scope>NUCLEOTIDE SEQUENCE [LARGE SCALE GENOMIC DNA]</scope>
    <source>
        <strain evidence="1 2">SK</strain>
    </source>
</reference>
<dbReference type="Proteomes" id="UP000516446">
    <property type="component" value="Chromosome"/>
</dbReference>